<dbReference type="InterPro" id="IPR014064">
    <property type="entry name" value="Arsenate_reductase_ArsC"/>
</dbReference>
<dbReference type="Pfam" id="PF01451">
    <property type="entry name" value="LMWPc"/>
    <property type="match status" value="1"/>
</dbReference>
<evidence type="ECO:0000313" key="7">
    <source>
        <dbReference type="EMBL" id="KRL94333.1"/>
    </source>
</evidence>
<evidence type="ECO:0000256" key="2">
    <source>
        <dbReference type="ARBA" id="ARBA00022849"/>
    </source>
</evidence>
<keyword evidence="1" id="KW-0963">Cytoplasm</keyword>
<accession>A0A0R1UMA4</accession>
<dbReference type="PANTHER" id="PTHR43428">
    <property type="entry name" value="ARSENATE REDUCTASE"/>
    <property type="match status" value="1"/>
</dbReference>
<dbReference type="GO" id="GO:0030612">
    <property type="term" value="F:arsenate reductase (thioredoxin) activity"/>
    <property type="evidence" value="ECO:0007669"/>
    <property type="project" value="InterPro"/>
</dbReference>
<feature type="domain" description="Phosphotyrosine protein phosphatase I" evidence="6">
    <location>
        <begin position="1"/>
        <end position="119"/>
    </location>
</feature>
<dbReference type="EMBL" id="AZFS01000059">
    <property type="protein sequence ID" value="KRL94333.1"/>
    <property type="molecule type" value="Genomic_DNA"/>
</dbReference>
<dbReference type="InterPro" id="IPR036196">
    <property type="entry name" value="Ptyr_pPase_sf"/>
</dbReference>
<dbReference type="PANTHER" id="PTHR43428:SF1">
    <property type="entry name" value="ARSENATE REDUCTASE"/>
    <property type="match status" value="1"/>
</dbReference>
<dbReference type="PATRIC" id="fig|1423753.3.peg.502"/>
<comment type="caution">
    <text evidence="7">The sequence shown here is derived from an EMBL/GenBank/DDBJ whole genome shotgun (WGS) entry which is preliminary data.</text>
</comment>
<reference evidence="7 8" key="1">
    <citation type="journal article" date="2015" name="Genome Announc.">
        <title>Expanding the biotechnology potential of lactobacilli through comparative genomics of 213 strains and associated genera.</title>
        <authorList>
            <person name="Sun Z."/>
            <person name="Harris H.M."/>
            <person name="McCann A."/>
            <person name="Guo C."/>
            <person name="Argimon S."/>
            <person name="Zhang W."/>
            <person name="Yang X."/>
            <person name="Jeffery I.B."/>
            <person name="Cooney J.C."/>
            <person name="Kagawa T.F."/>
            <person name="Liu W."/>
            <person name="Song Y."/>
            <person name="Salvetti E."/>
            <person name="Wrobel A."/>
            <person name="Rasinkangas P."/>
            <person name="Parkhill J."/>
            <person name="Rea M.C."/>
            <person name="O'Sullivan O."/>
            <person name="Ritari J."/>
            <person name="Douillard F.P."/>
            <person name="Paul Ross R."/>
            <person name="Yang R."/>
            <person name="Briner A.E."/>
            <person name="Felis G.E."/>
            <person name="de Vos W.M."/>
            <person name="Barrangou R."/>
            <person name="Klaenhammer T.R."/>
            <person name="Caufield P.W."/>
            <person name="Cui Y."/>
            <person name="Zhang H."/>
            <person name="O'Toole P.W."/>
        </authorList>
    </citation>
    <scope>NUCLEOTIDE SEQUENCE [LARGE SCALE GENOMIC DNA]</scope>
    <source>
        <strain evidence="7 8">DSM 16381</strain>
    </source>
</reference>
<keyword evidence="5" id="KW-0676">Redox-active center</keyword>
<protein>
    <submittedName>
        <fullName evidence="7">Arsenate reductase</fullName>
    </submittedName>
</protein>
<dbReference type="AlphaFoldDB" id="A0A0R1UMA4"/>
<dbReference type="SUPFAM" id="SSF52788">
    <property type="entry name" value="Phosphotyrosine protein phosphatases I"/>
    <property type="match status" value="1"/>
</dbReference>
<evidence type="ECO:0000313" key="8">
    <source>
        <dbReference type="Proteomes" id="UP000051580"/>
    </source>
</evidence>
<dbReference type="InterPro" id="IPR023485">
    <property type="entry name" value="Ptyr_pPase"/>
</dbReference>
<keyword evidence="2" id="KW-0059">Arsenical resistance</keyword>
<evidence type="ECO:0000259" key="6">
    <source>
        <dbReference type="SMART" id="SM00226"/>
    </source>
</evidence>
<evidence type="ECO:0000256" key="3">
    <source>
        <dbReference type="ARBA" id="ARBA00023002"/>
    </source>
</evidence>
<name>A0A0R1UMA4_9LACO</name>
<organism evidence="7 8">
    <name type="scientific">Levilactobacillus hammesii DSM 16381</name>
    <dbReference type="NCBI Taxonomy" id="1423753"/>
    <lineage>
        <taxon>Bacteria</taxon>
        <taxon>Bacillati</taxon>
        <taxon>Bacillota</taxon>
        <taxon>Bacilli</taxon>
        <taxon>Lactobacillales</taxon>
        <taxon>Lactobacillaceae</taxon>
        <taxon>Levilactobacillus</taxon>
    </lineage>
</organism>
<evidence type="ECO:0000256" key="5">
    <source>
        <dbReference type="ARBA" id="ARBA00023284"/>
    </source>
</evidence>
<dbReference type="Proteomes" id="UP000051580">
    <property type="component" value="Unassembled WGS sequence"/>
</dbReference>
<dbReference type="GO" id="GO:0046685">
    <property type="term" value="P:response to arsenic-containing substance"/>
    <property type="evidence" value="ECO:0007669"/>
    <property type="project" value="UniProtKB-KW"/>
</dbReference>
<evidence type="ECO:0000256" key="1">
    <source>
        <dbReference type="ARBA" id="ARBA00022490"/>
    </source>
</evidence>
<dbReference type="GO" id="GO:0004725">
    <property type="term" value="F:protein tyrosine phosphatase activity"/>
    <property type="evidence" value="ECO:0007669"/>
    <property type="project" value="InterPro"/>
</dbReference>
<dbReference type="STRING" id="1423753.FD28_GL000481"/>
<dbReference type="SMART" id="SM00226">
    <property type="entry name" value="LMWPc"/>
    <property type="match status" value="1"/>
</dbReference>
<evidence type="ECO:0000256" key="4">
    <source>
        <dbReference type="ARBA" id="ARBA00023157"/>
    </source>
</evidence>
<dbReference type="NCBIfam" id="TIGR02691">
    <property type="entry name" value="arsC_pI258_fam"/>
    <property type="match status" value="1"/>
</dbReference>
<keyword evidence="8" id="KW-1185">Reference proteome</keyword>
<sequence length="122" mass="13486">MAEGFARQLAPQDWQIASAGVEQHGLNPLAVKVMAERGIDISQQQSKLIDNDYLQHSDMVVTLCGDARDKCPMTPPTVAKRHWPLPDPAQATGDEDAVLAVFRQVRDEIEARVKRLVAALEE</sequence>
<keyword evidence="4" id="KW-1015">Disulfide bond</keyword>
<proteinExistence type="predicted"/>
<dbReference type="CDD" id="cd16345">
    <property type="entry name" value="LMWP_ArsC"/>
    <property type="match status" value="1"/>
</dbReference>
<keyword evidence="3" id="KW-0560">Oxidoreductase</keyword>
<dbReference type="Gene3D" id="3.40.50.2300">
    <property type="match status" value="1"/>
</dbReference>
<gene>
    <name evidence="7" type="ORF">FD28_GL000481</name>
</gene>